<dbReference type="GO" id="GO:0003676">
    <property type="term" value="F:nucleic acid binding"/>
    <property type="evidence" value="ECO:0007669"/>
    <property type="project" value="InterPro"/>
</dbReference>
<evidence type="ECO:0000313" key="4">
    <source>
        <dbReference type="Proteomes" id="UP000430508"/>
    </source>
</evidence>
<feature type="domain" description="DDH" evidence="1">
    <location>
        <begin position="25"/>
        <end position="163"/>
    </location>
</feature>
<evidence type="ECO:0000259" key="2">
    <source>
        <dbReference type="Pfam" id="PF02272"/>
    </source>
</evidence>
<dbReference type="PANTHER" id="PTHR47618">
    <property type="entry name" value="BIFUNCTIONAL OLIGORIBONUCLEASE AND PAP PHOSPHATASE NRNA"/>
    <property type="match status" value="1"/>
</dbReference>
<dbReference type="InterPro" id="IPR001667">
    <property type="entry name" value="DDH_dom"/>
</dbReference>
<dbReference type="InterPro" id="IPR051319">
    <property type="entry name" value="Oligoribo/pAp-PDE_c-di-AMP_PDE"/>
</dbReference>
<protein>
    <submittedName>
        <fullName evidence="3">Bifunctional oligoribonuclease/PAP phosphatase NrnA</fullName>
    </submittedName>
</protein>
<dbReference type="Pfam" id="PF01368">
    <property type="entry name" value="DHH"/>
    <property type="match status" value="1"/>
</dbReference>
<organism evidence="3 4">
    <name type="scientific">Dehalobacter restrictus</name>
    <dbReference type="NCBI Taxonomy" id="55583"/>
    <lineage>
        <taxon>Bacteria</taxon>
        <taxon>Bacillati</taxon>
        <taxon>Bacillota</taxon>
        <taxon>Clostridia</taxon>
        <taxon>Eubacteriales</taxon>
        <taxon>Desulfitobacteriaceae</taxon>
        <taxon>Dehalobacter</taxon>
    </lineage>
</organism>
<dbReference type="PANTHER" id="PTHR47618:SF1">
    <property type="entry name" value="BIFUNCTIONAL OLIGORIBONUCLEASE AND PAP PHOSPHATASE NRNA"/>
    <property type="match status" value="1"/>
</dbReference>
<reference evidence="3 4" key="1">
    <citation type="submission" date="2019-12" db="EMBL/GenBank/DDBJ databases">
        <title>Sequence classification of anaerobic respiratory reductive dehalogenases: First we see many, then we see few.</title>
        <authorList>
            <person name="Molenda O."/>
            <person name="Puentes Jacome L.A."/>
            <person name="Cao X."/>
            <person name="Nesbo C.L."/>
            <person name="Tang S."/>
            <person name="Morson N."/>
            <person name="Patron J."/>
            <person name="Lomheim L."/>
            <person name="Wishart D.S."/>
            <person name="Edwards E.A."/>
        </authorList>
    </citation>
    <scope>NUCLEOTIDE SEQUENCE [LARGE SCALE GENOMIC DNA]</scope>
    <source>
        <strain evidence="3 4">12DCA</strain>
    </source>
</reference>
<dbReference type="Gene3D" id="3.10.310.30">
    <property type="match status" value="1"/>
</dbReference>
<dbReference type="AlphaFoldDB" id="A0A857DIB3"/>
<dbReference type="InterPro" id="IPR003156">
    <property type="entry name" value="DHHA1_dom"/>
</dbReference>
<proteinExistence type="predicted"/>
<evidence type="ECO:0000313" key="3">
    <source>
        <dbReference type="EMBL" id="QHA00219.1"/>
    </source>
</evidence>
<dbReference type="InterPro" id="IPR038763">
    <property type="entry name" value="DHH_sf"/>
</dbReference>
<evidence type="ECO:0000259" key="1">
    <source>
        <dbReference type="Pfam" id="PF01368"/>
    </source>
</evidence>
<dbReference type="SUPFAM" id="SSF64182">
    <property type="entry name" value="DHH phosphoesterases"/>
    <property type="match status" value="1"/>
</dbReference>
<dbReference type="RefSeq" id="WP_025205413.1">
    <property type="nucleotide sequence ID" value="NZ_CP046996.1"/>
</dbReference>
<dbReference type="Gene3D" id="3.90.1640.10">
    <property type="entry name" value="inorganic pyrophosphatase (n-terminal core)"/>
    <property type="match status" value="1"/>
</dbReference>
<sequence>MDKTTNKVISELAKKLDTISEAALLTHISPDGDCIGSMLALGIALEGLNKKICYYNPGFLPVNLKFLPGVDKICSVLPPEEFPETLIFIDCAEAERAYSGLCPEFLQGKTVINIDHHISNNGFGTVNWIDAGAAATGEMIFHLLGEMGVSMTKEIAENLYTAIITDTGRFSYSNTTVESFRIAAELLKTGLDLVQINNILFEQKSLAQTRLLQKALTNLELHQQGTMAVIVLTREDFEETGADESLSEGLVNYARNIEKVEAAALLKEIAPDEIKVSFRSNTWLDVNQVASRFGGGGHRRASGCSINGTMGQARQMIVSALEEALNVGRDH</sequence>
<accession>A0A857DIB3</accession>
<name>A0A857DIB3_9FIRM</name>
<dbReference type="Proteomes" id="UP000430508">
    <property type="component" value="Chromosome"/>
</dbReference>
<dbReference type="EMBL" id="CP046996">
    <property type="protein sequence ID" value="QHA00219.1"/>
    <property type="molecule type" value="Genomic_DNA"/>
</dbReference>
<gene>
    <name evidence="3" type="ORF">GQ588_05920</name>
</gene>
<dbReference type="Pfam" id="PF02272">
    <property type="entry name" value="DHHA1"/>
    <property type="match status" value="1"/>
</dbReference>
<feature type="domain" description="DHHA1" evidence="2">
    <location>
        <begin position="234"/>
        <end position="325"/>
    </location>
</feature>